<dbReference type="AlphaFoldDB" id="Q5P940"/>
<feature type="compositionally biased region" description="Polar residues" evidence="1">
    <location>
        <begin position="33"/>
        <end position="45"/>
    </location>
</feature>
<evidence type="ECO:0000313" key="3">
    <source>
        <dbReference type="Proteomes" id="UP000006552"/>
    </source>
</evidence>
<dbReference type="KEGG" id="eba:ebA88"/>
<proteinExistence type="predicted"/>
<protein>
    <submittedName>
        <fullName evidence="2">Uncharacterized protein</fullName>
    </submittedName>
</protein>
<gene>
    <name evidence="2" type="ORF">ebA88</name>
</gene>
<dbReference type="Proteomes" id="UP000006552">
    <property type="component" value="Chromosome"/>
</dbReference>
<dbReference type="HOGENOM" id="CLU_1773556_0_0_4"/>
<keyword evidence="3" id="KW-1185">Reference proteome</keyword>
<dbReference type="EMBL" id="CR555306">
    <property type="protein sequence ID" value="CAI06169.1"/>
    <property type="molecule type" value="Genomic_DNA"/>
</dbReference>
<organism evidence="2 3">
    <name type="scientific">Aromatoleum aromaticum (strain DSM 19018 / LMG 30748 / EbN1)</name>
    <name type="common">Azoarcus sp. (strain EbN1)</name>
    <dbReference type="NCBI Taxonomy" id="76114"/>
    <lineage>
        <taxon>Bacteria</taxon>
        <taxon>Pseudomonadati</taxon>
        <taxon>Pseudomonadota</taxon>
        <taxon>Betaproteobacteria</taxon>
        <taxon>Rhodocyclales</taxon>
        <taxon>Rhodocyclaceae</taxon>
        <taxon>Aromatoleum</taxon>
    </lineage>
</organism>
<sequence>MRPTPTRVHRRKAAAGDSLPVSCRSPISRLDPSATSAPLNSSPRSGRSALSGPVEIPMLWVQRSNWGLYPVPAPSDLPFQGYGALLTGASTEPLRTGQLSRRTNWPRRPIPSSPPLSEGRGSLNARAGFPPSRKNSLLRPSLCCHR</sequence>
<evidence type="ECO:0000313" key="2">
    <source>
        <dbReference type="EMBL" id="CAI06169.1"/>
    </source>
</evidence>
<name>Q5P940_AROAE</name>
<reference evidence="2 3" key="1">
    <citation type="journal article" date="2005" name="Arch. Microbiol.">
        <title>The genome sequence of an anaerobic aromatic-degrading denitrifying bacterium, strain EbN1.</title>
        <authorList>
            <person name="Rabus R."/>
            <person name="Kube M."/>
            <person name="Heider J."/>
            <person name="Beck A."/>
            <person name="Heitmann K."/>
            <person name="Widdel F."/>
            <person name="Reinhardt R."/>
        </authorList>
    </citation>
    <scope>NUCLEOTIDE SEQUENCE [LARGE SCALE GENOMIC DNA]</scope>
    <source>
        <strain evidence="2 3">EbN1</strain>
    </source>
</reference>
<accession>Q5P940</accession>
<evidence type="ECO:0000256" key="1">
    <source>
        <dbReference type="SAM" id="MobiDB-lite"/>
    </source>
</evidence>
<feature type="region of interest" description="Disordered" evidence="1">
    <location>
        <begin position="1"/>
        <end position="51"/>
    </location>
</feature>
<feature type="region of interest" description="Disordered" evidence="1">
    <location>
        <begin position="90"/>
        <end position="146"/>
    </location>
</feature>